<dbReference type="PANTHER" id="PTHR31859:SF2">
    <property type="match status" value="1"/>
</dbReference>
<dbReference type="Pfam" id="PF10300">
    <property type="entry name" value="Iml2-TPR_39"/>
    <property type="match status" value="1"/>
</dbReference>
<evidence type="ECO:0000313" key="2">
    <source>
        <dbReference type="Proteomes" id="UP000011083"/>
    </source>
</evidence>
<accession>L8H9C1</accession>
<protein>
    <submittedName>
        <fullName evidence="1">Tetratricopeptide repeat domain containing protein</fullName>
    </submittedName>
</protein>
<dbReference type="Gene3D" id="1.25.40.10">
    <property type="entry name" value="Tetratricopeptide repeat domain"/>
    <property type="match status" value="1"/>
</dbReference>
<dbReference type="Proteomes" id="UP000011083">
    <property type="component" value="Unassembled WGS sequence"/>
</dbReference>
<dbReference type="SUPFAM" id="SSF48452">
    <property type="entry name" value="TPR-like"/>
    <property type="match status" value="2"/>
</dbReference>
<evidence type="ECO:0000313" key="1">
    <source>
        <dbReference type="EMBL" id="ELR21780.1"/>
    </source>
</evidence>
<dbReference type="EMBL" id="KB007900">
    <property type="protein sequence ID" value="ELR21780.1"/>
    <property type="molecule type" value="Genomic_DNA"/>
</dbReference>
<proteinExistence type="predicted"/>
<dbReference type="OrthoDB" id="43460at2759"/>
<dbReference type="OMA" id="IATQEEW"/>
<dbReference type="RefSeq" id="XP_004347162.1">
    <property type="nucleotide sequence ID" value="XM_004347112.1"/>
</dbReference>
<organism evidence="1 2">
    <name type="scientific">Acanthamoeba castellanii (strain ATCC 30010 / Neff)</name>
    <dbReference type="NCBI Taxonomy" id="1257118"/>
    <lineage>
        <taxon>Eukaryota</taxon>
        <taxon>Amoebozoa</taxon>
        <taxon>Discosea</taxon>
        <taxon>Longamoebia</taxon>
        <taxon>Centramoebida</taxon>
        <taxon>Acanthamoebidae</taxon>
        <taxon>Acanthamoeba</taxon>
    </lineage>
</organism>
<dbReference type="InterPro" id="IPR019412">
    <property type="entry name" value="IML2/TPR_39"/>
</dbReference>
<dbReference type="InterPro" id="IPR011990">
    <property type="entry name" value="TPR-like_helical_dom_sf"/>
</dbReference>
<dbReference type="VEuPathDB" id="AmoebaDB:ACA1_385570"/>
<keyword evidence="2" id="KW-1185">Reference proteome</keyword>
<reference evidence="1 2" key="1">
    <citation type="journal article" date="2013" name="Genome Biol.">
        <title>Genome of Acanthamoeba castellanii highlights extensive lateral gene transfer and early evolution of tyrosine kinase signaling.</title>
        <authorList>
            <person name="Clarke M."/>
            <person name="Lohan A.J."/>
            <person name="Liu B."/>
            <person name="Lagkouvardos I."/>
            <person name="Roy S."/>
            <person name="Zafar N."/>
            <person name="Bertelli C."/>
            <person name="Schilde C."/>
            <person name="Kianianmomeni A."/>
            <person name="Burglin T.R."/>
            <person name="Frech C."/>
            <person name="Turcotte B."/>
            <person name="Kopec K.O."/>
            <person name="Synnott J.M."/>
            <person name="Choo C."/>
            <person name="Paponov I."/>
            <person name="Finkler A."/>
            <person name="Soon Heng Tan C."/>
            <person name="Hutchins A.P."/>
            <person name="Weinmeier T."/>
            <person name="Rattei T."/>
            <person name="Chu J.S."/>
            <person name="Gimenez G."/>
            <person name="Irimia M."/>
            <person name="Rigden D.J."/>
            <person name="Fitzpatrick D.A."/>
            <person name="Lorenzo-Morales J."/>
            <person name="Bateman A."/>
            <person name="Chiu C.H."/>
            <person name="Tang P."/>
            <person name="Hegemann P."/>
            <person name="Fromm H."/>
            <person name="Raoult D."/>
            <person name="Greub G."/>
            <person name="Miranda-Saavedra D."/>
            <person name="Chen N."/>
            <person name="Nash P."/>
            <person name="Ginger M.L."/>
            <person name="Horn M."/>
            <person name="Schaap P."/>
            <person name="Caler L."/>
            <person name="Loftus B."/>
        </authorList>
    </citation>
    <scope>NUCLEOTIDE SEQUENCE [LARGE SCALE GENOMIC DNA]</scope>
    <source>
        <strain evidence="1 2">Neff</strain>
    </source>
</reference>
<dbReference type="AlphaFoldDB" id="L8H9C1"/>
<dbReference type="GeneID" id="14922693"/>
<gene>
    <name evidence="1" type="ORF">ACA1_385570</name>
</gene>
<dbReference type="STRING" id="1257118.L8H9C1"/>
<dbReference type="PANTHER" id="PTHR31859">
    <property type="entry name" value="TETRATRICOPEPTIDE REPEAT PROTEIN 39 FAMILY MEMBER"/>
    <property type="match status" value="1"/>
</dbReference>
<sequence>MEDEVNEILQEVVKILWNADYAKADELLAPHKDNHPAVATMYAQSMWLRAVVTETAEESKEAFERMEADRLNKIKKNKGNKGGSEQEDLTEAPRTSLSLWCSIIIPHYLLFTTKNVQQEQMLALLLWSKLSLAEVTLFESILKFKMQKQVKGEAYAHCAYNFRKSWKHYEECVELIKTLSEKSPYFTNLACSLNVGIGFFHFFISVVPRQFLWLVEAIGFKADRDLALKELQLASESEGFQSSLAFFLLVTIRTFFFEELEAGRDMFNLLMEQYPMQAKLDEAKELFLAAKEKFIATNNKQLELFCVSEIATLEYLNLNFAEAVQGFEQFLTLSTVPGLKALCYYQSGICYSFLFHEDKAKECMTQALKYVRKGYAHDEFAKQRAKKFLTKGGVSDFERKFIRARILHEGRQFQLSLEMAEQAEAVAVTDEDRACVAFMRGDALRELKRDEAEQAFMVVLNTPTKSISKYEQYVLPWSLSGMAELKLEQNDHKAALDLYKRAKKYSGYDYETWVAWRIKRGMDRLRVRDTTH</sequence>
<name>L8H9C1_ACACF</name>
<dbReference type="KEGG" id="acan:ACA1_385570"/>